<feature type="domain" description="Glycosyl hydrolase family 31 C-terminal" evidence="6">
    <location>
        <begin position="587"/>
        <end position="672"/>
    </location>
</feature>
<proteinExistence type="inferred from homology"/>
<dbReference type="RefSeq" id="WP_246976181.1">
    <property type="nucleotide sequence ID" value="NZ_CP095398.1"/>
</dbReference>
<dbReference type="PANTHER" id="PTHR22762">
    <property type="entry name" value="ALPHA-GLUCOSIDASE"/>
    <property type="match status" value="1"/>
</dbReference>
<dbReference type="Pfam" id="PF13802">
    <property type="entry name" value="Gal_mutarotas_2"/>
    <property type="match status" value="1"/>
</dbReference>
<dbReference type="Pfam" id="PF21365">
    <property type="entry name" value="Glyco_hydro_31_3rd"/>
    <property type="match status" value="1"/>
</dbReference>
<dbReference type="SUPFAM" id="SSF74650">
    <property type="entry name" value="Galactose mutarotase-like"/>
    <property type="match status" value="1"/>
</dbReference>
<dbReference type="GO" id="GO:0061634">
    <property type="term" value="F:alpha-D-xyloside xylohydrolase"/>
    <property type="evidence" value="ECO:0007669"/>
    <property type="project" value="UniProtKB-EC"/>
</dbReference>
<keyword evidence="2 7" id="KW-0378">Hydrolase</keyword>
<dbReference type="InterPro" id="IPR048395">
    <property type="entry name" value="Glyco_hydro_31_C"/>
</dbReference>
<evidence type="ECO:0000256" key="2">
    <source>
        <dbReference type="RuleBase" id="RU361185"/>
    </source>
</evidence>
<comment type="caution">
    <text evidence="7">The sequence shown here is derived from an EMBL/GenBank/DDBJ whole genome shotgun (WGS) entry which is preliminary data.</text>
</comment>
<organism evidence="7 8">
    <name type="scientific">Natribaculum luteum</name>
    <dbReference type="NCBI Taxonomy" id="1586232"/>
    <lineage>
        <taxon>Archaea</taxon>
        <taxon>Methanobacteriati</taxon>
        <taxon>Methanobacteriota</taxon>
        <taxon>Stenosarchaea group</taxon>
        <taxon>Halobacteria</taxon>
        <taxon>Halobacteriales</taxon>
        <taxon>Natrialbaceae</taxon>
        <taxon>Natribaculum</taxon>
    </lineage>
</organism>
<dbReference type="NCBIfam" id="NF007940">
    <property type="entry name" value="PRK10658.1"/>
    <property type="match status" value="1"/>
</dbReference>
<evidence type="ECO:0000256" key="1">
    <source>
        <dbReference type="ARBA" id="ARBA00007806"/>
    </source>
</evidence>
<keyword evidence="2 7" id="KW-0326">Glycosidase</keyword>
<evidence type="ECO:0000313" key="7">
    <source>
        <dbReference type="EMBL" id="MFC4248344.1"/>
    </source>
</evidence>
<dbReference type="SUPFAM" id="SSF51011">
    <property type="entry name" value="Glycosyl hydrolase domain"/>
    <property type="match status" value="1"/>
</dbReference>
<dbReference type="PANTHER" id="PTHR22762:SF144">
    <property type="entry name" value="ALPHA-XYLOSIDASE"/>
    <property type="match status" value="1"/>
</dbReference>
<comment type="similarity">
    <text evidence="1 2">Belongs to the glycosyl hydrolase 31 family.</text>
</comment>
<feature type="domain" description="Glycoside hydrolase family 31 N-terminal" evidence="5">
    <location>
        <begin position="39"/>
        <end position="222"/>
    </location>
</feature>
<evidence type="ECO:0000259" key="4">
    <source>
        <dbReference type="Pfam" id="PF01055"/>
    </source>
</evidence>
<protein>
    <submittedName>
        <fullName evidence="7">Alpha-xylosidase</fullName>
        <ecNumber evidence="7">3.2.1.177</ecNumber>
    </submittedName>
</protein>
<dbReference type="Gene3D" id="3.20.20.80">
    <property type="entry name" value="Glycosidases"/>
    <property type="match status" value="1"/>
</dbReference>
<dbReference type="Pfam" id="PF01055">
    <property type="entry name" value="Glyco_hydro_31_2nd"/>
    <property type="match status" value="1"/>
</dbReference>
<evidence type="ECO:0000256" key="3">
    <source>
        <dbReference type="SAM" id="MobiDB-lite"/>
    </source>
</evidence>
<dbReference type="Proteomes" id="UP001595821">
    <property type="component" value="Unassembled WGS sequence"/>
</dbReference>
<reference evidence="7 8" key="1">
    <citation type="journal article" date="2014" name="Int. J. Syst. Evol. Microbiol.">
        <title>Complete genome sequence of Corynebacterium casei LMG S-19264T (=DSM 44701T), isolated from a smear-ripened cheese.</title>
        <authorList>
            <consortium name="US DOE Joint Genome Institute (JGI-PGF)"/>
            <person name="Walter F."/>
            <person name="Albersmeier A."/>
            <person name="Kalinowski J."/>
            <person name="Ruckert C."/>
        </authorList>
    </citation>
    <scope>NUCLEOTIDE SEQUENCE [LARGE SCALE GENOMIC DNA]</scope>
    <source>
        <strain evidence="7 8">IBRC-M 10912</strain>
    </source>
</reference>
<feature type="domain" description="Glycoside hydrolase family 31 TIM barrel" evidence="4">
    <location>
        <begin position="266"/>
        <end position="578"/>
    </location>
</feature>
<evidence type="ECO:0000313" key="8">
    <source>
        <dbReference type="Proteomes" id="UP001595821"/>
    </source>
</evidence>
<dbReference type="CDD" id="cd06593">
    <property type="entry name" value="GH31_xylosidase_YicI"/>
    <property type="match status" value="1"/>
</dbReference>
<dbReference type="SUPFAM" id="SSF51445">
    <property type="entry name" value="(Trans)glycosidases"/>
    <property type="match status" value="1"/>
</dbReference>
<dbReference type="InterPro" id="IPR017853">
    <property type="entry name" value="GH"/>
</dbReference>
<dbReference type="InterPro" id="IPR000322">
    <property type="entry name" value="Glyco_hydro_31_TIM"/>
</dbReference>
<evidence type="ECO:0000259" key="6">
    <source>
        <dbReference type="Pfam" id="PF21365"/>
    </source>
</evidence>
<evidence type="ECO:0000259" key="5">
    <source>
        <dbReference type="Pfam" id="PF13802"/>
    </source>
</evidence>
<dbReference type="Gene3D" id="2.60.40.1760">
    <property type="entry name" value="glycosyl hydrolase (family 31)"/>
    <property type="match status" value="1"/>
</dbReference>
<dbReference type="InterPro" id="IPR025887">
    <property type="entry name" value="Glyco_hydro_31_N_dom"/>
</dbReference>
<feature type="region of interest" description="Disordered" evidence="3">
    <location>
        <begin position="754"/>
        <end position="773"/>
    </location>
</feature>
<dbReference type="GeneID" id="71855972"/>
<gene>
    <name evidence="7" type="primary">yicI</name>
    <name evidence="7" type="ORF">ACFOZ7_15630</name>
</gene>
<dbReference type="EMBL" id="JBHSDJ010000120">
    <property type="protein sequence ID" value="MFC4248344.1"/>
    <property type="molecule type" value="Genomic_DNA"/>
</dbReference>
<dbReference type="Gene3D" id="2.60.40.1180">
    <property type="entry name" value="Golgi alpha-mannosidase II"/>
    <property type="match status" value="1"/>
</dbReference>
<dbReference type="InterPro" id="IPR011013">
    <property type="entry name" value="Gal_mutarotase_sf_dom"/>
</dbReference>
<name>A0ABD5P215_9EURY</name>
<accession>A0ABD5P215</accession>
<dbReference type="EC" id="3.2.1.177" evidence="7"/>
<dbReference type="AlphaFoldDB" id="A0ABD5P215"/>
<dbReference type="InterPro" id="IPR013780">
    <property type="entry name" value="Glyco_hydro_b"/>
</dbReference>
<sequence>MKRERLTVSAVESYDIEDGTVRLECAVEGPPEATERTWPVTLRFYDDRTFHFELETNPEVSADRPYPEYDESALEEPVDLTTAEHDGELHLDTGVLTVIVGLEEWRFRVEDENGVVFEEQREDQDVFGVDRVEPLGGVQEQINHNPRRMAETGTGFRLTPDEKLYGVGEQFVEFDRRGRTIEAWHKEPLGTETERAYKNIPFHLSINGYGLLVDTTARVTYDFGTESTASGTITVDDDRFAFVFFYGPSLKEIVRQYTAFTGRPDRPPKWSFGTWMSRLGYESRAELEEIADRLREEEIPCDVLHLDPFWMPPGESCTLEWDTDQFPDPEGMIAGLRDRNFRLSLWEHPHVPVGTDAFGEGVRNGYFVTDGAGKPYVMDDTCQGEYRGALVDFTNPEAVEWWKDKHRRLLEMGVAVFKTDYGEYVPEDAIFDNGKSGRIMHNLYPYLYNRAVYETVGEVNGDEEALVWGRAAWTGSQQFPMHWGGDPQTSWNGMAAALRGGLSASLSGIAFWSHDIGGFRGSPSDDLYVRWAQFGLLSSNSRCHGTTPREPWAFGEEALDIFRTYAQLRYRLLPYLYTYAEIAARTGLPEVRPLVLEYQDDPQTHRLDTQYLIGKDLLVAPVFQSKTTRDVYLPRGEWRHLWDGERYDGGQAVAIDAPLETMPIFVRAGSVLPQQEPTQFVQPGTPDDLILQVTLADGTANGRYYDETADRLVTVSAETNDQVLNVEVPSLSATQLRLEVVDTDDVSSVVINGESLSHTGDDPNPGEWTLSSDSLIAVV</sequence>
<dbReference type="CDD" id="cd14752">
    <property type="entry name" value="GH31_N"/>
    <property type="match status" value="1"/>
</dbReference>